<accession>A0A4V6PAK7</accession>
<sequence length="98" mass="10479">MNVPPSVRRFTVTVEVSAPNGGAVAEQIVQAFSVSGQTLTPDWAATNGAARWQGRLHPRISGTLPELELDLTFVDMTAVLAVSLIALVTRHEGAAERR</sequence>
<dbReference type="Proteomes" id="UP000295075">
    <property type="component" value="Unassembled WGS sequence"/>
</dbReference>
<dbReference type="EMBL" id="SMKA01000020">
    <property type="protein sequence ID" value="TDC32705.1"/>
    <property type="molecule type" value="Genomic_DNA"/>
</dbReference>
<dbReference type="AlphaFoldDB" id="A0A4V6PAK7"/>
<protein>
    <submittedName>
        <fullName evidence="1">Uncharacterized protein</fullName>
    </submittedName>
</protein>
<evidence type="ECO:0000313" key="1">
    <source>
        <dbReference type="EMBL" id="TDC32705.1"/>
    </source>
</evidence>
<gene>
    <name evidence="1" type="ORF">E1261_07835</name>
</gene>
<dbReference type="OrthoDB" id="9815923at2"/>
<comment type="caution">
    <text evidence="1">The sequence shown here is derived from an EMBL/GenBank/DDBJ whole genome shotgun (WGS) entry which is preliminary data.</text>
</comment>
<evidence type="ECO:0000313" key="2">
    <source>
        <dbReference type="Proteomes" id="UP000295075"/>
    </source>
</evidence>
<reference evidence="1 2" key="1">
    <citation type="submission" date="2019-03" db="EMBL/GenBank/DDBJ databases">
        <title>Draft genome sequences of novel Actinobacteria.</title>
        <authorList>
            <person name="Sahin N."/>
            <person name="Ay H."/>
            <person name="Saygin H."/>
        </authorList>
    </citation>
    <scope>NUCLEOTIDE SEQUENCE [LARGE SCALE GENOMIC DNA]</scope>
    <source>
        <strain evidence="1 2">JCM 30547</strain>
    </source>
</reference>
<proteinExistence type="predicted"/>
<dbReference type="RefSeq" id="WP_132404170.1">
    <property type="nucleotide sequence ID" value="NZ_SMKA01000020.1"/>
</dbReference>
<organism evidence="1 2">
    <name type="scientific">Kribbella albertanoniae</name>
    <dbReference type="NCBI Taxonomy" id="1266829"/>
    <lineage>
        <taxon>Bacteria</taxon>
        <taxon>Bacillati</taxon>
        <taxon>Actinomycetota</taxon>
        <taxon>Actinomycetes</taxon>
        <taxon>Propionibacteriales</taxon>
        <taxon>Kribbellaceae</taxon>
        <taxon>Kribbella</taxon>
    </lineage>
</organism>
<name>A0A4V6PAK7_9ACTN</name>
<keyword evidence="2" id="KW-1185">Reference proteome</keyword>